<comment type="caution">
    <text evidence="2">The sequence shown here is derived from an EMBL/GenBank/DDBJ whole genome shotgun (WGS) entry which is preliminary data.</text>
</comment>
<dbReference type="InterPro" id="IPR052548">
    <property type="entry name" value="Type_VII_TA_antitoxin"/>
</dbReference>
<gene>
    <name evidence="2" type="ORF">US54_C0060G0001</name>
</gene>
<dbReference type="CDD" id="cd05403">
    <property type="entry name" value="NT_KNTase_like"/>
    <property type="match status" value="1"/>
</dbReference>
<reference evidence="2 3" key="1">
    <citation type="journal article" date="2015" name="Nature">
        <title>rRNA introns, odd ribosomes, and small enigmatic genomes across a large radiation of phyla.</title>
        <authorList>
            <person name="Brown C.T."/>
            <person name="Hug L.A."/>
            <person name="Thomas B.C."/>
            <person name="Sharon I."/>
            <person name="Castelle C.J."/>
            <person name="Singh A."/>
            <person name="Wilkins M.J."/>
            <person name="Williams K.H."/>
            <person name="Banfield J.F."/>
        </authorList>
    </citation>
    <scope>NUCLEOTIDE SEQUENCE [LARGE SCALE GENOMIC DNA]</scope>
</reference>
<accession>A0A0G0HDQ4</accession>
<dbReference type="InterPro" id="IPR041633">
    <property type="entry name" value="Polbeta"/>
</dbReference>
<dbReference type="InterPro" id="IPR043519">
    <property type="entry name" value="NT_sf"/>
</dbReference>
<dbReference type="PANTHER" id="PTHR33933">
    <property type="entry name" value="NUCLEOTIDYLTRANSFERASE"/>
    <property type="match status" value="1"/>
</dbReference>
<name>A0A0G0HDQ4_9BACT</name>
<protein>
    <recommendedName>
        <fullName evidence="1">Polymerase beta nucleotidyltransferase domain-containing protein</fullName>
    </recommendedName>
</protein>
<evidence type="ECO:0000313" key="3">
    <source>
        <dbReference type="Proteomes" id="UP000034471"/>
    </source>
</evidence>
<feature type="domain" description="Polymerase beta nucleotidyltransferase" evidence="1">
    <location>
        <begin position="22"/>
        <end position="107"/>
    </location>
</feature>
<evidence type="ECO:0000313" key="2">
    <source>
        <dbReference type="EMBL" id="KKQ36655.1"/>
    </source>
</evidence>
<dbReference type="Proteomes" id="UP000034471">
    <property type="component" value="Unassembled WGS sequence"/>
</dbReference>
<dbReference type="AlphaFoldDB" id="A0A0G0HDQ4"/>
<organism evidence="2 3">
    <name type="scientific">Candidatus Roizmanbacteria bacterium GW2011_GWA2_37_7</name>
    <dbReference type="NCBI Taxonomy" id="1618481"/>
    <lineage>
        <taxon>Bacteria</taxon>
        <taxon>Candidatus Roizmaniibacteriota</taxon>
    </lineage>
</organism>
<sequence length="108" mass="12348">MDQKAISRELSLFISRVTADLPIRQIILFGSFAKNNGRYDSDIDLLMVGDFKINAIKDPTRILYDKYHDLETKHELHVIGLNMDDYENINDSITLASIRNTGKVIFSS</sequence>
<dbReference type="Gene3D" id="3.30.460.10">
    <property type="entry name" value="Beta Polymerase, domain 2"/>
    <property type="match status" value="1"/>
</dbReference>
<dbReference type="PANTHER" id="PTHR33933:SF1">
    <property type="entry name" value="PROTEIN ADENYLYLTRANSFERASE MNTA-RELATED"/>
    <property type="match status" value="1"/>
</dbReference>
<dbReference type="Pfam" id="PF18765">
    <property type="entry name" value="Polbeta"/>
    <property type="match status" value="1"/>
</dbReference>
<proteinExistence type="predicted"/>
<evidence type="ECO:0000259" key="1">
    <source>
        <dbReference type="Pfam" id="PF18765"/>
    </source>
</evidence>
<dbReference type="SUPFAM" id="SSF81301">
    <property type="entry name" value="Nucleotidyltransferase"/>
    <property type="match status" value="1"/>
</dbReference>
<dbReference type="EMBL" id="LBTJ01000060">
    <property type="protein sequence ID" value="KKQ36655.1"/>
    <property type="molecule type" value="Genomic_DNA"/>
</dbReference>